<keyword evidence="1" id="KW-0472">Membrane</keyword>
<evidence type="ECO:0000313" key="2">
    <source>
        <dbReference type="EMBL" id="KAK2950807.1"/>
    </source>
</evidence>
<evidence type="ECO:0000256" key="1">
    <source>
        <dbReference type="SAM" id="Phobius"/>
    </source>
</evidence>
<comment type="caution">
    <text evidence="2">The sequence shown here is derived from an EMBL/GenBank/DDBJ whole genome shotgun (WGS) entry which is preliminary data.</text>
</comment>
<reference evidence="2 3" key="1">
    <citation type="journal article" date="2022" name="bioRxiv">
        <title>Genomics of Preaxostyla Flagellates Illuminates Evolutionary Transitions and the Path Towards Mitochondrial Loss.</title>
        <authorList>
            <person name="Novak L.V.F."/>
            <person name="Treitli S.C."/>
            <person name="Pyrih J."/>
            <person name="Halakuc P."/>
            <person name="Pipaliya S.V."/>
            <person name="Vacek V."/>
            <person name="Brzon O."/>
            <person name="Soukal P."/>
            <person name="Eme L."/>
            <person name="Dacks J.B."/>
            <person name="Karnkowska A."/>
            <person name="Elias M."/>
            <person name="Hampl V."/>
        </authorList>
    </citation>
    <scope>NUCLEOTIDE SEQUENCE [LARGE SCALE GENOMIC DNA]</scope>
    <source>
        <strain evidence="2">NAU3</strain>
        <tissue evidence="2">Gut</tissue>
    </source>
</reference>
<proteinExistence type="predicted"/>
<sequence>MILFLITTTLFCQSNYYLHHQDGDPESATCDPAAPCSSLDLFETLVENDTSTVNYAADVTLHVFNYAELIGNVHIGGYLGTMDIKFLGESNDGVLQGSGTITFDSNATCIINVLFAYMKIWSYHVVDGEWQTSLIACVDNTNVEFENCTIADFASHETVELPPRYVMSCVWDGQIAAVRVANTKVRVQNTTFDGICLGGLALRNALPWTEPAPGDPTVVLDLNVFLFRANRWPQPTTDGVRAYIPVRNLFVLSQSDEVEVRIHKGHADFDGGEDLSTPLEIYDRGAIFVTDVDEPGVYREFKVKRTEPSFESTIFSVRRGTTRENTIISLTVTGTSIFRCGSNTLAISPYFKDAVPDNPTWLGIPIVGEHGMEKIVGEVKSSDVWPAQKWLLRTTIAGACLVFFCHFLLNCILLTLLTDFRLVRCIYCIVSFRLLMGLF</sequence>
<gene>
    <name evidence="2" type="ORF">BLNAU_14225</name>
</gene>
<name>A0ABQ9XHJ5_9EUKA</name>
<organism evidence="2 3">
    <name type="scientific">Blattamonas nauphoetae</name>
    <dbReference type="NCBI Taxonomy" id="2049346"/>
    <lineage>
        <taxon>Eukaryota</taxon>
        <taxon>Metamonada</taxon>
        <taxon>Preaxostyla</taxon>
        <taxon>Oxymonadida</taxon>
        <taxon>Blattamonas</taxon>
    </lineage>
</organism>
<protein>
    <submittedName>
        <fullName evidence="2">Uncharacterized protein</fullName>
    </submittedName>
</protein>
<dbReference type="Proteomes" id="UP001281761">
    <property type="component" value="Unassembled WGS sequence"/>
</dbReference>
<keyword evidence="3" id="KW-1185">Reference proteome</keyword>
<evidence type="ECO:0000313" key="3">
    <source>
        <dbReference type="Proteomes" id="UP001281761"/>
    </source>
</evidence>
<dbReference type="EMBL" id="JARBJD010000129">
    <property type="protein sequence ID" value="KAK2950807.1"/>
    <property type="molecule type" value="Genomic_DNA"/>
</dbReference>
<accession>A0ABQ9XHJ5</accession>
<keyword evidence="1" id="KW-0812">Transmembrane</keyword>
<feature type="transmembrane region" description="Helical" evidence="1">
    <location>
        <begin position="390"/>
        <end position="417"/>
    </location>
</feature>
<keyword evidence="1" id="KW-1133">Transmembrane helix</keyword>